<dbReference type="PANTHER" id="PTHR34222">
    <property type="entry name" value="GAG_PRE-INTEGRS DOMAIN-CONTAINING PROTEIN"/>
    <property type="match status" value="1"/>
</dbReference>
<evidence type="ECO:0000313" key="3">
    <source>
        <dbReference type="Proteomes" id="UP001642360"/>
    </source>
</evidence>
<feature type="region of interest" description="Disordered" evidence="1">
    <location>
        <begin position="75"/>
        <end position="105"/>
    </location>
</feature>
<evidence type="ECO:0000256" key="1">
    <source>
        <dbReference type="SAM" id="MobiDB-lite"/>
    </source>
</evidence>
<sequence>MYSGTGNFTRAYEVCKEYFRLEQGTLNLADYYSHVREVCEEMKTYYPFTTDAARATLSTPSGIDHGVSTDRSAFMVPSSQNNGHRGGRGGRGGRTGGHRGRSGSRSCTHCIRGGHTVDLCWNLHGKSSSAANQAFYQDDISVVASIPRSVLPDTRSVTITFGREEYAQFLS</sequence>
<organism evidence="2 3">
    <name type="scientific">Ilex paraguariensis</name>
    <name type="common">yerba mate</name>
    <dbReference type="NCBI Taxonomy" id="185542"/>
    <lineage>
        <taxon>Eukaryota</taxon>
        <taxon>Viridiplantae</taxon>
        <taxon>Streptophyta</taxon>
        <taxon>Embryophyta</taxon>
        <taxon>Tracheophyta</taxon>
        <taxon>Spermatophyta</taxon>
        <taxon>Magnoliopsida</taxon>
        <taxon>eudicotyledons</taxon>
        <taxon>Gunneridae</taxon>
        <taxon>Pentapetalae</taxon>
        <taxon>asterids</taxon>
        <taxon>campanulids</taxon>
        <taxon>Aquifoliales</taxon>
        <taxon>Aquifoliaceae</taxon>
        <taxon>Ilex</taxon>
    </lineage>
</organism>
<dbReference type="AlphaFoldDB" id="A0ABC8UY02"/>
<protein>
    <submittedName>
        <fullName evidence="2">Uncharacterized protein</fullName>
    </submittedName>
</protein>
<dbReference type="PANTHER" id="PTHR34222:SF95">
    <property type="entry name" value="RRNA 2'-O-METHYLTRANSFERASE FIBRILLARIN-LIKE ISOFORM X1"/>
    <property type="match status" value="1"/>
</dbReference>
<dbReference type="Proteomes" id="UP001642360">
    <property type="component" value="Unassembled WGS sequence"/>
</dbReference>
<keyword evidence="3" id="KW-1185">Reference proteome</keyword>
<dbReference type="EMBL" id="CAUOFW020009479">
    <property type="protein sequence ID" value="CAK9185913.1"/>
    <property type="molecule type" value="Genomic_DNA"/>
</dbReference>
<accession>A0ABC8UY02</accession>
<comment type="caution">
    <text evidence="2">The sequence shown here is derived from an EMBL/GenBank/DDBJ whole genome shotgun (WGS) entry which is preliminary data.</text>
</comment>
<reference evidence="2 3" key="1">
    <citation type="submission" date="2024-02" db="EMBL/GenBank/DDBJ databases">
        <authorList>
            <person name="Vignale AGUSTIN F."/>
            <person name="Sosa J E."/>
            <person name="Modenutti C."/>
        </authorList>
    </citation>
    <scope>NUCLEOTIDE SEQUENCE [LARGE SCALE GENOMIC DNA]</scope>
</reference>
<proteinExistence type="predicted"/>
<name>A0ABC8UY02_9AQUA</name>
<gene>
    <name evidence="2" type="ORF">ILEXP_LOCUS56373</name>
</gene>
<evidence type="ECO:0000313" key="2">
    <source>
        <dbReference type="EMBL" id="CAK9185913.1"/>
    </source>
</evidence>